<dbReference type="VEuPathDB" id="FungiDB:ASPBRDRAFT_47614"/>
<dbReference type="OrthoDB" id="4177946at2759"/>
<name>A0A1L9U7D0_ASPBC</name>
<evidence type="ECO:0000313" key="2">
    <source>
        <dbReference type="Proteomes" id="UP000184499"/>
    </source>
</evidence>
<protein>
    <submittedName>
        <fullName evidence="1">Uncharacterized protein</fullName>
    </submittedName>
</protein>
<dbReference type="RefSeq" id="XP_067474807.1">
    <property type="nucleotide sequence ID" value="XM_067625891.1"/>
</dbReference>
<dbReference type="AlphaFoldDB" id="A0A1L9U7D0"/>
<evidence type="ECO:0000313" key="1">
    <source>
        <dbReference type="EMBL" id="OJJ67558.1"/>
    </source>
</evidence>
<dbReference type="OMA" id="EYIIRHI"/>
<gene>
    <name evidence="1" type="ORF">ASPBRDRAFT_47614</name>
</gene>
<dbReference type="Proteomes" id="UP000184499">
    <property type="component" value="Unassembled WGS sequence"/>
</dbReference>
<reference evidence="2" key="1">
    <citation type="journal article" date="2017" name="Genome Biol.">
        <title>Comparative genomics reveals high biological diversity and specific adaptations in the industrially and medically important fungal genus Aspergillus.</title>
        <authorList>
            <person name="de Vries R.P."/>
            <person name="Riley R."/>
            <person name="Wiebenga A."/>
            <person name="Aguilar-Osorio G."/>
            <person name="Amillis S."/>
            <person name="Uchima C.A."/>
            <person name="Anderluh G."/>
            <person name="Asadollahi M."/>
            <person name="Askin M."/>
            <person name="Barry K."/>
            <person name="Battaglia E."/>
            <person name="Bayram O."/>
            <person name="Benocci T."/>
            <person name="Braus-Stromeyer S.A."/>
            <person name="Caldana C."/>
            <person name="Canovas D."/>
            <person name="Cerqueira G.C."/>
            <person name="Chen F."/>
            <person name="Chen W."/>
            <person name="Choi C."/>
            <person name="Clum A."/>
            <person name="Dos Santos R.A."/>
            <person name="Damasio A.R."/>
            <person name="Diallinas G."/>
            <person name="Emri T."/>
            <person name="Fekete E."/>
            <person name="Flipphi M."/>
            <person name="Freyberg S."/>
            <person name="Gallo A."/>
            <person name="Gournas C."/>
            <person name="Habgood R."/>
            <person name="Hainaut M."/>
            <person name="Harispe M.L."/>
            <person name="Henrissat B."/>
            <person name="Hilden K.S."/>
            <person name="Hope R."/>
            <person name="Hossain A."/>
            <person name="Karabika E."/>
            <person name="Karaffa L."/>
            <person name="Karanyi Z."/>
            <person name="Krasevec N."/>
            <person name="Kuo A."/>
            <person name="Kusch H."/>
            <person name="LaButti K."/>
            <person name="Lagendijk E.L."/>
            <person name="Lapidus A."/>
            <person name="Levasseur A."/>
            <person name="Lindquist E."/>
            <person name="Lipzen A."/>
            <person name="Logrieco A.F."/>
            <person name="MacCabe A."/>
            <person name="Maekelae M.R."/>
            <person name="Malavazi I."/>
            <person name="Melin P."/>
            <person name="Meyer V."/>
            <person name="Mielnichuk N."/>
            <person name="Miskei M."/>
            <person name="Molnar A.P."/>
            <person name="Mule G."/>
            <person name="Ngan C.Y."/>
            <person name="Orejas M."/>
            <person name="Orosz E."/>
            <person name="Ouedraogo J.P."/>
            <person name="Overkamp K.M."/>
            <person name="Park H.-S."/>
            <person name="Perrone G."/>
            <person name="Piumi F."/>
            <person name="Punt P.J."/>
            <person name="Ram A.F."/>
            <person name="Ramon A."/>
            <person name="Rauscher S."/>
            <person name="Record E."/>
            <person name="Riano-Pachon D.M."/>
            <person name="Robert V."/>
            <person name="Roehrig J."/>
            <person name="Ruller R."/>
            <person name="Salamov A."/>
            <person name="Salih N.S."/>
            <person name="Samson R.A."/>
            <person name="Sandor E."/>
            <person name="Sanguinetti M."/>
            <person name="Schuetze T."/>
            <person name="Sepcic K."/>
            <person name="Shelest E."/>
            <person name="Sherlock G."/>
            <person name="Sophianopoulou V."/>
            <person name="Squina F.M."/>
            <person name="Sun H."/>
            <person name="Susca A."/>
            <person name="Todd R.B."/>
            <person name="Tsang A."/>
            <person name="Unkles S.E."/>
            <person name="van de Wiele N."/>
            <person name="van Rossen-Uffink D."/>
            <person name="Oliveira J.V."/>
            <person name="Vesth T.C."/>
            <person name="Visser J."/>
            <person name="Yu J.-H."/>
            <person name="Zhou M."/>
            <person name="Andersen M.R."/>
            <person name="Archer D.B."/>
            <person name="Baker S.E."/>
            <person name="Benoit I."/>
            <person name="Brakhage A.A."/>
            <person name="Braus G.H."/>
            <person name="Fischer R."/>
            <person name="Frisvad J.C."/>
            <person name="Goldman G.H."/>
            <person name="Houbraken J."/>
            <person name="Oakley B."/>
            <person name="Pocsi I."/>
            <person name="Scazzocchio C."/>
            <person name="Seiboth B."/>
            <person name="vanKuyk P.A."/>
            <person name="Wortman J."/>
            <person name="Dyer P.S."/>
            <person name="Grigoriev I.V."/>
        </authorList>
    </citation>
    <scope>NUCLEOTIDE SEQUENCE [LARGE SCALE GENOMIC DNA]</scope>
    <source>
        <strain evidence="2">CBS 101740 / IMI 381727 / IBT 21946</strain>
    </source>
</reference>
<dbReference type="EMBL" id="KV878693">
    <property type="protein sequence ID" value="OJJ67558.1"/>
    <property type="molecule type" value="Genomic_DNA"/>
</dbReference>
<accession>A0A1L9U7D0</accession>
<sequence>MAAYLTIPILEEFIRRVEEDPRNESAVKAMTSGILTYYFTIENGFIVSPKSTGSLSTGFEYIIRHIQSDSLAERKIIDHTVVRLEVDDSLQGCVSRLQLSIRDRNNGMGSCWAILVCAHMFYFYEYRGMGPENECLVPWAPPGRVQEPDGFHVRRDSVQIEWMLRYIAENILAR</sequence>
<dbReference type="GeneID" id="93578379"/>
<organism evidence="1 2">
    <name type="scientific">Aspergillus brasiliensis (strain CBS 101740 / IMI 381727 / IBT 21946)</name>
    <dbReference type="NCBI Taxonomy" id="767769"/>
    <lineage>
        <taxon>Eukaryota</taxon>
        <taxon>Fungi</taxon>
        <taxon>Dikarya</taxon>
        <taxon>Ascomycota</taxon>
        <taxon>Pezizomycotina</taxon>
        <taxon>Eurotiomycetes</taxon>
        <taxon>Eurotiomycetidae</taxon>
        <taxon>Eurotiales</taxon>
        <taxon>Aspergillaceae</taxon>
        <taxon>Aspergillus</taxon>
        <taxon>Aspergillus subgen. Circumdati</taxon>
    </lineage>
</organism>
<proteinExistence type="predicted"/>
<keyword evidence="2" id="KW-1185">Reference proteome</keyword>